<evidence type="ECO:0000313" key="9">
    <source>
        <dbReference type="Proteomes" id="UP000247612"/>
    </source>
</evidence>
<evidence type="ECO:0000313" key="8">
    <source>
        <dbReference type="EMBL" id="PXX80890.1"/>
    </source>
</evidence>
<feature type="domain" description="Tryptophan synthase beta chain-like PALP" evidence="6">
    <location>
        <begin position="97"/>
        <end position="353"/>
    </location>
</feature>
<dbReference type="Pfam" id="PF14821">
    <property type="entry name" value="Thr_synth_N"/>
    <property type="match status" value="1"/>
</dbReference>
<organism evidence="8 9">
    <name type="scientific">Dielma fastidiosa</name>
    <dbReference type="NCBI Taxonomy" id="1034346"/>
    <lineage>
        <taxon>Bacteria</taxon>
        <taxon>Bacillati</taxon>
        <taxon>Bacillota</taxon>
        <taxon>Erysipelotrichia</taxon>
        <taxon>Erysipelotrichales</taxon>
        <taxon>Erysipelotrichaceae</taxon>
        <taxon>Dielma</taxon>
    </lineage>
</organism>
<dbReference type="GO" id="GO:0005737">
    <property type="term" value="C:cytoplasm"/>
    <property type="evidence" value="ECO:0007669"/>
    <property type="project" value="TreeGrafter"/>
</dbReference>
<evidence type="ECO:0000256" key="4">
    <source>
        <dbReference type="NCBIfam" id="TIGR00260"/>
    </source>
</evidence>
<evidence type="ECO:0000256" key="3">
    <source>
        <dbReference type="ARBA" id="ARBA00022898"/>
    </source>
</evidence>
<dbReference type="InterPro" id="IPR036052">
    <property type="entry name" value="TrpB-like_PALP_sf"/>
</dbReference>
<evidence type="ECO:0000256" key="5">
    <source>
        <dbReference type="PIRSR" id="PIRSR604450-51"/>
    </source>
</evidence>
<keyword evidence="9" id="KW-1185">Reference proteome</keyword>
<dbReference type="InterPro" id="IPR001926">
    <property type="entry name" value="TrpB-like_PALP"/>
</dbReference>
<evidence type="ECO:0000259" key="6">
    <source>
        <dbReference type="Pfam" id="PF00291"/>
    </source>
</evidence>
<evidence type="ECO:0000256" key="1">
    <source>
        <dbReference type="ARBA" id="ARBA00001933"/>
    </source>
</evidence>
<dbReference type="EC" id="4.2.3.1" evidence="4"/>
<feature type="modified residue" description="N6-(pyridoxal phosphate)lysine" evidence="5">
    <location>
        <position position="111"/>
    </location>
</feature>
<dbReference type="PANTHER" id="PTHR43515:SF1">
    <property type="entry name" value="THREONINE SYNTHASE-LIKE 1"/>
    <property type="match status" value="1"/>
</dbReference>
<dbReference type="CDD" id="cd01560">
    <property type="entry name" value="Thr-synth_2"/>
    <property type="match status" value="1"/>
</dbReference>
<dbReference type="Gene3D" id="3.90.1380.10">
    <property type="entry name" value="Threonine synthase, N-terminal domain"/>
    <property type="match status" value="1"/>
</dbReference>
<dbReference type="PANTHER" id="PTHR43515">
    <property type="entry name" value="THREONINE SYNTHASE-LIKE 1"/>
    <property type="match status" value="1"/>
</dbReference>
<dbReference type="GO" id="GO:0009088">
    <property type="term" value="P:threonine biosynthetic process"/>
    <property type="evidence" value="ECO:0007669"/>
    <property type="project" value="UniProtKB-UniRule"/>
</dbReference>
<protein>
    <recommendedName>
        <fullName evidence="4">Threonine synthase</fullName>
        <ecNumber evidence="4">4.2.3.1</ecNumber>
    </recommendedName>
</protein>
<sequence length="497" mass="55480">MRIFESTRDKKCQASASLAILNGLAEDGGLYMLRDLSELKIDLNSILDLDYYQLAELILGKLLDDYTAEEIHHCVHAAYEGKFSADDITPLVKVGDVHLLELFHGPTSAFKDVALSILPHLVTTALEKHGVDDEIIILTATSGDTGKAALAGFKDVKNTKIMVFYPEEGVSAVQKRQMETQTGNNVCVASIKGNFDDAQSSVKQIFTNHELAARMKQNHQQFSSANSINVGRLMPQVVYYFKAYADLVKRGEIKLYEAVNFAVPTGNFGNILAGYLAKQMGLPVAKFICASNENNILTDFMNTGIYDRNRAFKKTLSPSMDILISSNLERYLYMLCGYDNEQVRLWMNELQEKGSYSIGKELLEKLQSEFWADCADNAKTKEIIKQCYEANHYVLDTHTAVAYAAAMKFANQQINNQKTVVLSTASPYKFVGSVYEALTGKQEADEFSLMQKLADLCGVAIPLNLAKLNELPIRHENHLAKEAIQSFVEKKLGEKQW</sequence>
<gene>
    <name evidence="8" type="ORF">DES51_1028</name>
</gene>
<dbReference type="InterPro" id="IPR004450">
    <property type="entry name" value="Thr_synthase-like"/>
</dbReference>
<comment type="similarity">
    <text evidence="2">Belongs to the threonine synthase family.</text>
</comment>
<dbReference type="NCBIfam" id="TIGR00260">
    <property type="entry name" value="thrC"/>
    <property type="match status" value="1"/>
</dbReference>
<evidence type="ECO:0000256" key="2">
    <source>
        <dbReference type="ARBA" id="ARBA00005517"/>
    </source>
</evidence>
<dbReference type="Pfam" id="PF24857">
    <property type="entry name" value="THR4_C"/>
    <property type="match status" value="1"/>
</dbReference>
<dbReference type="OrthoDB" id="9763107at2"/>
<feature type="domain" description="Threonine synthase N-terminal" evidence="7">
    <location>
        <begin position="4"/>
        <end position="79"/>
    </location>
</feature>
<accession>A0A318KT28</accession>
<dbReference type="Gene3D" id="3.40.50.1100">
    <property type="match status" value="2"/>
</dbReference>
<dbReference type="RefSeq" id="WP_022938841.1">
    <property type="nucleotide sequence ID" value="NZ_CABKRQ010000006.1"/>
</dbReference>
<dbReference type="GO" id="GO:0004795">
    <property type="term" value="F:threonine synthase activity"/>
    <property type="evidence" value="ECO:0007669"/>
    <property type="project" value="UniProtKB-UniRule"/>
</dbReference>
<keyword evidence="3 5" id="KW-0663">Pyridoxal phosphate</keyword>
<dbReference type="Proteomes" id="UP000247612">
    <property type="component" value="Unassembled WGS sequence"/>
</dbReference>
<proteinExistence type="inferred from homology"/>
<dbReference type="AlphaFoldDB" id="A0A318KT28"/>
<reference evidence="8 9" key="1">
    <citation type="submission" date="2018-05" db="EMBL/GenBank/DDBJ databases">
        <title>Genomic Encyclopedia of Type Strains, Phase IV (KMG-IV): sequencing the most valuable type-strain genomes for metagenomic binning, comparative biology and taxonomic classification.</title>
        <authorList>
            <person name="Goeker M."/>
        </authorList>
    </citation>
    <scope>NUCLEOTIDE SEQUENCE [LARGE SCALE GENOMIC DNA]</scope>
    <source>
        <strain evidence="8 9">JC118</strain>
    </source>
</reference>
<evidence type="ECO:0000259" key="7">
    <source>
        <dbReference type="Pfam" id="PF14821"/>
    </source>
</evidence>
<comment type="cofactor">
    <cofactor evidence="1 5">
        <name>pyridoxal 5'-phosphate</name>
        <dbReference type="ChEBI" id="CHEBI:597326"/>
    </cofactor>
</comment>
<dbReference type="STRING" id="1034346.GCA_000313565_02554"/>
<name>A0A318KT28_9FIRM</name>
<dbReference type="InterPro" id="IPR037158">
    <property type="entry name" value="Thr_synth_N_sf"/>
</dbReference>
<comment type="caution">
    <text evidence="8">The sequence shown here is derived from an EMBL/GenBank/DDBJ whole genome shotgun (WGS) entry which is preliminary data.</text>
</comment>
<dbReference type="EMBL" id="QJKH01000002">
    <property type="protein sequence ID" value="PXX80890.1"/>
    <property type="molecule type" value="Genomic_DNA"/>
</dbReference>
<dbReference type="Pfam" id="PF00291">
    <property type="entry name" value="PALP"/>
    <property type="match status" value="1"/>
</dbReference>
<dbReference type="InterPro" id="IPR029144">
    <property type="entry name" value="Thr_synth_N"/>
</dbReference>
<dbReference type="SUPFAM" id="SSF53686">
    <property type="entry name" value="Tryptophan synthase beta subunit-like PLP-dependent enzymes"/>
    <property type="match status" value="1"/>
</dbReference>